<name>A0A0H2QZE4_9AGAM</name>
<dbReference type="EMBL" id="KQ086439">
    <property type="protein sequence ID" value="KLO04769.1"/>
    <property type="molecule type" value="Genomic_DNA"/>
</dbReference>
<evidence type="ECO:0000313" key="1">
    <source>
        <dbReference type="EMBL" id="KLO04769.1"/>
    </source>
</evidence>
<sequence>MHPLPSTCFVSPTLHQSIQRVRIEMYKSHKLDFVSMRRPPSCGLDPHVVRRLSARRTCSSYSLSIASFAIFSLSTHLLLSRSASAFVKPRCRREVRKSLEQ</sequence>
<dbReference type="AlphaFoldDB" id="A0A0H2QZE4"/>
<proteinExistence type="predicted"/>
<reference evidence="1 2" key="1">
    <citation type="submission" date="2015-04" db="EMBL/GenBank/DDBJ databases">
        <title>Complete genome sequence of Schizopora paradoxa KUC8140, a cosmopolitan wood degrader in East Asia.</title>
        <authorList>
            <consortium name="DOE Joint Genome Institute"/>
            <person name="Min B."/>
            <person name="Park H."/>
            <person name="Jang Y."/>
            <person name="Kim J.-J."/>
            <person name="Kim K.H."/>
            <person name="Pangilinan J."/>
            <person name="Lipzen A."/>
            <person name="Riley R."/>
            <person name="Grigoriev I.V."/>
            <person name="Spatafora J.W."/>
            <person name="Choi I.-G."/>
        </authorList>
    </citation>
    <scope>NUCLEOTIDE SEQUENCE [LARGE SCALE GENOMIC DNA]</scope>
    <source>
        <strain evidence="1 2">KUC8140</strain>
    </source>
</reference>
<feature type="non-terminal residue" evidence="1">
    <location>
        <position position="101"/>
    </location>
</feature>
<dbReference type="InParanoid" id="A0A0H2QZE4"/>
<gene>
    <name evidence="1" type="ORF">SCHPADRAFT_933915</name>
</gene>
<organism evidence="1 2">
    <name type="scientific">Schizopora paradoxa</name>
    <dbReference type="NCBI Taxonomy" id="27342"/>
    <lineage>
        <taxon>Eukaryota</taxon>
        <taxon>Fungi</taxon>
        <taxon>Dikarya</taxon>
        <taxon>Basidiomycota</taxon>
        <taxon>Agaricomycotina</taxon>
        <taxon>Agaricomycetes</taxon>
        <taxon>Hymenochaetales</taxon>
        <taxon>Schizoporaceae</taxon>
        <taxon>Schizopora</taxon>
    </lineage>
</organism>
<keyword evidence="2" id="KW-1185">Reference proteome</keyword>
<protein>
    <submittedName>
        <fullName evidence="1">Uncharacterized protein</fullName>
    </submittedName>
</protein>
<accession>A0A0H2QZE4</accession>
<dbReference type="Proteomes" id="UP000053477">
    <property type="component" value="Unassembled WGS sequence"/>
</dbReference>
<evidence type="ECO:0000313" key="2">
    <source>
        <dbReference type="Proteomes" id="UP000053477"/>
    </source>
</evidence>